<name>A0A4Y2IQ31_ARAVE</name>
<dbReference type="GO" id="GO:0016805">
    <property type="term" value="F:dipeptidase activity"/>
    <property type="evidence" value="ECO:0007669"/>
    <property type="project" value="InterPro"/>
</dbReference>
<feature type="domain" description="Peptidase M20 dimerisation" evidence="2">
    <location>
        <begin position="175"/>
        <end position="267"/>
    </location>
</feature>
<dbReference type="Gene3D" id="3.40.630.10">
    <property type="entry name" value="Zn peptidases"/>
    <property type="match status" value="1"/>
</dbReference>
<dbReference type="PANTHER" id="PTHR30575:SF0">
    <property type="entry name" value="XAA-ARG DIPEPTIDASE"/>
    <property type="match status" value="1"/>
</dbReference>
<dbReference type="InterPro" id="IPR011650">
    <property type="entry name" value="Peptidase_M20_dimer"/>
</dbReference>
<dbReference type="SUPFAM" id="SSF53187">
    <property type="entry name" value="Zn-dependent exopeptidases"/>
    <property type="match status" value="1"/>
</dbReference>
<dbReference type="OrthoDB" id="6119954at2759"/>
<dbReference type="InterPro" id="IPR036264">
    <property type="entry name" value="Bact_exopeptidase_dim_dom"/>
</dbReference>
<dbReference type="Gene3D" id="3.30.70.360">
    <property type="match status" value="1"/>
</dbReference>
<dbReference type="Pfam" id="PF07687">
    <property type="entry name" value="M20_dimer"/>
    <property type="match status" value="1"/>
</dbReference>
<dbReference type="PIRSF" id="PIRSF037226">
    <property type="entry name" value="Amidohydrolase_ACY1L2_prd"/>
    <property type="match status" value="1"/>
</dbReference>
<reference evidence="3 4" key="1">
    <citation type="journal article" date="2019" name="Sci. Rep.">
        <title>Orb-weaving spider Araneus ventricosus genome elucidates the spidroin gene catalogue.</title>
        <authorList>
            <person name="Kono N."/>
            <person name="Nakamura H."/>
            <person name="Ohtoshi R."/>
            <person name="Moran D.A.P."/>
            <person name="Shinohara A."/>
            <person name="Yoshida Y."/>
            <person name="Fujiwara M."/>
            <person name="Mori M."/>
            <person name="Tomita M."/>
            <person name="Arakawa K."/>
        </authorList>
    </citation>
    <scope>NUCLEOTIDE SEQUENCE [LARGE SCALE GENOMIC DNA]</scope>
</reference>
<evidence type="ECO:0000313" key="3">
    <source>
        <dbReference type="EMBL" id="GBM79319.1"/>
    </source>
</evidence>
<gene>
    <name evidence="3" type="primary">Pm20d2_6</name>
    <name evidence="3" type="ORF">AVEN_104861_1</name>
</gene>
<dbReference type="SUPFAM" id="SSF55031">
    <property type="entry name" value="Bacterial exopeptidase dimerisation domain"/>
    <property type="match status" value="1"/>
</dbReference>
<dbReference type="Pfam" id="PF01546">
    <property type="entry name" value="Peptidase_M20"/>
    <property type="match status" value="1"/>
</dbReference>
<dbReference type="InterPro" id="IPR002933">
    <property type="entry name" value="Peptidase_M20"/>
</dbReference>
<dbReference type="PANTHER" id="PTHR30575">
    <property type="entry name" value="PEPTIDASE M20"/>
    <property type="match status" value="1"/>
</dbReference>
<comment type="caution">
    <text evidence="3">The sequence shown here is derived from an EMBL/GenBank/DDBJ whole genome shotgun (WGS) entry which is preliminary data.</text>
</comment>
<dbReference type="InterPro" id="IPR017439">
    <property type="entry name" value="Amidohydrolase"/>
</dbReference>
<keyword evidence="4" id="KW-1185">Reference proteome</keyword>
<dbReference type="InterPro" id="IPR052030">
    <property type="entry name" value="Peptidase_M20/M20A_hydrolases"/>
</dbReference>
<accession>A0A4Y2IQ31</accession>
<dbReference type="InterPro" id="IPR017144">
    <property type="entry name" value="Xaa-Arg_dipeptidase"/>
</dbReference>
<dbReference type="CDD" id="cd05672">
    <property type="entry name" value="M20_ACY1L2-like"/>
    <property type="match status" value="1"/>
</dbReference>
<evidence type="ECO:0000256" key="1">
    <source>
        <dbReference type="PIRNR" id="PIRNR037226"/>
    </source>
</evidence>
<evidence type="ECO:0000313" key="4">
    <source>
        <dbReference type="Proteomes" id="UP000499080"/>
    </source>
</evidence>
<dbReference type="EMBL" id="BGPR01002816">
    <property type="protein sequence ID" value="GBM79319.1"/>
    <property type="molecule type" value="Genomic_DNA"/>
</dbReference>
<dbReference type="AlphaFoldDB" id="A0A4Y2IQ31"/>
<dbReference type="NCBIfam" id="TIGR01891">
    <property type="entry name" value="amidohydrolases"/>
    <property type="match status" value="1"/>
</dbReference>
<organism evidence="3 4">
    <name type="scientific">Araneus ventricosus</name>
    <name type="common">Orbweaver spider</name>
    <name type="synonym">Epeira ventricosa</name>
    <dbReference type="NCBI Taxonomy" id="182803"/>
    <lineage>
        <taxon>Eukaryota</taxon>
        <taxon>Metazoa</taxon>
        <taxon>Ecdysozoa</taxon>
        <taxon>Arthropoda</taxon>
        <taxon>Chelicerata</taxon>
        <taxon>Arachnida</taxon>
        <taxon>Araneae</taxon>
        <taxon>Araneomorphae</taxon>
        <taxon>Entelegynae</taxon>
        <taxon>Araneoidea</taxon>
        <taxon>Araneidae</taxon>
        <taxon>Araneus</taxon>
    </lineage>
</organism>
<proteinExistence type="inferred from homology"/>
<protein>
    <recommendedName>
        <fullName evidence="1">Peptidase M20 domain-containing protein 2</fullName>
    </recommendedName>
</protein>
<evidence type="ECO:0000259" key="2">
    <source>
        <dbReference type="Pfam" id="PF07687"/>
    </source>
</evidence>
<dbReference type="FunFam" id="3.30.70.360:FF:000004">
    <property type="entry name" value="Peptidase M20 domain-containing protein 2"/>
    <property type="match status" value="1"/>
</dbReference>
<comment type="similarity">
    <text evidence="1">Belongs to the peptidase M20A family.</text>
</comment>
<sequence length="401" mass="43278">MDEKLFDVVNKTIDNEANFLNHISQEIWKFPELKFEEKFAHDLLTNALEKKGFTVERNFILPTAFRAEFSSQKKGPAVVVICEYDALPKIGHACGHNLIAESGLGAGIAIKAALEEFPEIAGKVIVLGTPAEEGGGGKVTLINGGAFKAVDAALMVHPAPDDHLYPPFIGIKRKIISFTGQEAHASGYPWEGLNALDAAVGAYNNLALLRQHIKPTCRVHAIITKGGEAANIIPGHTEMQLFYRAAMTCDLDDLGKRVDACITAAAVATGCEVKIDNDTDNAYKSLMTNKVLAERYKKYAEKLGTQFDDGNPKKIPFMASSDMGDVSHVVPSIHPAYSIGTRACNHSVGFTKASGAPEAQTTTLITAKSMAMVALDLMCDKDLLQEAKDQFQRDLAEDSGA</sequence>
<dbReference type="Proteomes" id="UP000499080">
    <property type="component" value="Unassembled WGS sequence"/>
</dbReference>